<name>A0AA35ZGJ9_LACSI</name>
<proteinExistence type="predicted"/>
<gene>
    <name evidence="5" type="ORF">LSALG_LOCUS31299</name>
</gene>
<dbReference type="FunFam" id="2.60.40.420:FF:000034">
    <property type="entry name" value="Cupredoxin superfamily protein"/>
    <property type="match status" value="1"/>
</dbReference>
<keyword evidence="3" id="KW-0732">Signal</keyword>
<evidence type="ECO:0000313" key="6">
    <source>
        <dbReference type="Proteomes" id="UP001177003"/>
    </source>
</evidence>
<dbReference type="InterPro" id="IPR003245">
    <property type="entry name" value="Phytocyanin_dom"/>
</dbReference>
<dbReference type="InterPro" id="IPR039391">
    <property type="entry name" value="Phytocyanin-like"/>
</dbReference>
<protein>
    <recommendedName>
        <fullName evidence="4">Phytocyanin domain-containing protein</fullName>
    </recommendedName>
</protein>
<dbReference type="GO" id="GO:0009055">
    <property type="term" value="F:electron transfer activity"/>
    <property type="evidence" value="ECO:0007669"/>
    <property type="project" value="InterPro"/>
</dbReference>
<evidence type="ECO:0000259" key="4">
    <source>
        <dbReference type="PROSITE" id="PS51485"/>
    </source>
</evidence>
<evidence type="ECO:0000256" key="3">
    <source>
        <dbReference type="SAM" id="SignalP"/>
    </source>
</evidence>
<feature type="signal peptide" evidence="3">
    <location>
        <begin position="1"/>
        <end position="18"/>
    </location>
</feature>
<feature type="chain" id="PRO_5041220375" description="Phytocyanin domain-containing protein" evidence="3">
    <location>
        <begin position="19"/>
        <end position="140"/>
    </location>
</feature>
<keyword evidence="2" id="KW-0325">Glycoprotein</keyword>
<dbReference type="Proteomes" id="UP001177003">
    <property type="component" value="Chromosome 7"/>
</dbReference>
<evidence type="ECO:0000313" key="5">
    <source>
        <dbReference type="EMBL" id="CAI9292205.1"/>
    </source>
</evidence>
<dbReference type="EMBL" id="OX465083">
    <property type="protein sequence ID" value="CAI9292205.1"/>
    <property type="molecule type" value="Genomic_DNA"/>
</dbReference>
<dbReference type="AlphaFoldDB" id="A0AA35ZGJ9"/>
<dbReference type="PANTHER" id="PTHR33021:SF488">
    <property type="entry name" value="PHYTOCYANIN DOMAIN-CONTAINING PROTEIN"/>
    <property type="match status" value="1"/>
</dbReference>
<dbReference type="PANTHER" id="PTHR33021">
    <property type="entry name" value="BLUE COPPER PROTEIN"/>
    <property type="match status" value="1"/>
</dbReference>
<dbReference type="Gene3D" id="2.60.40.420">
    <property type="entry name" value="Cupredoxins - blue copper proteins"/>
    <property type="match status" value="1"/>
</dbReference>
<dbReference type="Pfam" id="PF02298">
    <property type="entry name" value="Cu_bind_like"/>
    <property type="match status" value="1"/>
</dbReference>
<dbReference type="SUPFAM" id="SSF49503">
    <property type="entry name" value="Cupredoxins"/>
    <property type="match status" value="1"/>
</dbReference>
<dbReference type="InterPro" id="IPR008972">
    <property type="entry name" value="Cupredoxin"/>
</dbReference>
<evidence type="ECO:0000256" key="1">
    <source>
        <dbReference type="ARBA" id="ARBA00023157"/>
    </source>
</evidence>
<keyword evidence="1" id="KW-1015">Disulfide bond</keyword>
<evidence type="ECO:0000256" key="2">
    <source>
        <dbReference type="ARBA" id="ARBA00023180"/>
    </source>
</evidence>
<reference evidence="5" key="1">
    <citation type="submission" date="2023-04" db="EMBL/GenBank/DDBJ databases">
        <authorList>
            <person name="Vijverberg K."/>
            <person name="Xiong W."/>
            <person name="Schranz E."/>
        </authorList>
    </citation>
    <scope>NUCLEOTIDE SEQUENCE</scope>
</reference>
<feature type="domain" description="Phytocyanin" evidence="4">
    <location>
        <begin position="27"/>
        <end position="129"/>
    </location>
</feature>
<accession>A0AA35ZGJ9</accession>
<keyword evidence="6" id="KW-1185">Reference proteome</keyword>
<dbReference type="GO" id="GO:0005886">
    <property type="term" value="C:plasma membrane"/>
    <property type="evidence" value="ECO:0007669"/>
    <property type="project" value="TreeGrafter"/>
</dbReference>
<dbReference type="PROSITE" id="PS51485">
    <property type="entry name" value="PHYTOCYANIN"/>
    <property type="match status" value="1"/>
</dbReference>
<organism evidence="5 6">
    <name type="scientific">Lactuca saligna</name>
    <name type="common">Willowleaf lettuce</name>
    <dbReference type="NCBI Taxonomy" id="75948"/>
    <lineage>
        <taxon>Eukaryota</taxon>
        <taxon>Viridiplantae</taxon>
        <taxon>Streptophyta</taxon>
        <taxon>Embryophyta</taxon>
        <taxon>Tracheophyta</taxon>
        <taxon>Spermatophyta</taxon>
        <taxon>Magnoliopsida</taxon>
        <taxon>eudicotyledons</taxon>
        <taxon>Gunneridae</taxon>
        <taxon>Pentapetalae</taxon>
        <taxon>asterids</taxon>
        <taxon>campanulids</taxon>
        <taxon>Asterales</taxon>
        <taxon>Asteraceae</taxon>
        <taxon>Cichorioideae</taxon>
        <taxon>Cichorieae</taxon>
        <taxon>Lactucinae</taxon>
        <taxon>Lactuca</taxon>
    </lineage>
</organism>
<sequence length="140" mass="15454">MAKLKSILLLLMAMVVASMEFHQSAAREHVVGDSFGWIVPPNDDFYIIWSLHNVFTFNDALIFNFANGSHTVAEVTKEAYQNCDAGNPISLHTTSPARFTINSLGNHFYICTIGPHCNSHQKLAIRVTPTANNSSALLPH</sequence>